<dbReference type="AlphaFoldDB" id="A0AA40AXF3"/>
<name>A0AA40AXF3_9PEZI</name>
<proteinExistence type="predicted"/>
<dbReference type="Proteomes" id="UP001172159">
    <property type="component" value="Unassembled WGS sequence"/>
</dbReference>
<keyword evidence="2" id="KW-1185">Reference proteome</keyword>
<sequence length="327" mass="37428">MWDFPLKPFRKLPTIKTPKPLSIPPSMNSQGQNTVNKRVVLAKLLAVITKLQHWQRTYSDHCFVERQLRHQTNRLFDGLDASIPLMWSYYPPEPADQLPLNPIDPSLVPLPLEVEENAAIAAPPPPESMSNWDMMSNFTMTFEPCSVANGTDNGSDVSSDEYEIVLSAQTEDDIDYPNLGLQGSHDQVNYPALPLEQTPDRAQDPGLHLGHEEDDNGTWRRQMDFVSKGERMEVWKWLNFRVPVLHPSHISLPLQLDIIRRLENPIAPTSNSLLRDFDDEASYNLVLMTEEIAGLEFLIDKMSRILYELEREDRDPFVEPISIVLFD</sequence>
<comment type="caution">
    <text evidence="1">The sequence shown here is derived from an EMBL/GenBank/DDBJ whole genome shotgun (WGS) entry which is preliminary data.</text>
</comment>
<accession>A0AA40AXF3</accession>
<reference evidence="1" key="1">
    <citation type="submission" date="2023-06" db="EMBL/GenBank/DDBJ databases">
        <title>Genome-scale phylogeny and comparative genomics of the fungal order Sordariales.</title>
        <authorList>
            <consortium name="Lawrence Berkeley National Laboratory"/>
            <person name="Hensen N."/>
            <person name="Bonometti L."/>
            <person name="Westerberg I."/>
            <person name="Brannstrom I.O."/>
            <person name="Guillou S."/>
            <person name="Cros-Aarteil S."/>
            <person name="Calhoun S."/>
            <person name="Haridas S."/>
            <person name="Kuo A."/>
            <person name="Mondo S."/>
            <person name="Pangilinan J."/>
            <person name="Riley R."/>
            <person name="Labutti K."/>
            <person name="Andreopoulos B."/>
            <person name="Lipzen A."/>
            <person name="Chen C."/>
            <person name="Yanf M."/>
            <person name="Daum C."/>
            <person name="Ng V."/>
            <person name="Clum A."/>
            <person name="Steindorff A."/>
            <person name="Ohm R."/>
            <person name="Martin F."/>
            <person name="Silar P."/>
            <person name="Natvig D."/>
            <person name="Lalanne C."/>
            <person name="Gautier V."/>
            <person name="Ament-Velasquez S.L."/>
            <person name="Kruys A."/>
            <person name="Hutchinson M.I."/>
            <person name="Powell A.J."/>
            <person name="Barry K."/>
            <person name="Miller A.N."/>
            <person name="Grigoriev I.V."/>
            <person name="Debuchy R."/>
            <person name="Gladieux P."/>
            <person name="Thoren M.H."/>
            <person name="Johannesson H."/>
        </authorList>
    </citation>
    <scope>NUCLEOTIDE SEQUENCE</scope>
    <source>
        <strain evidence="1">CBS 540.89</strain>
    </source>
</reference>
<dbReference type="EMBL" id="JAUKTV010000011">
    <property type="protein sequence ID" value="KAK0723764.1"/>
    <property type="molecule type" value="Genomic_DNA"/>
</dbReference>
<evidence type="ECO:0000313" key="1">
    <source>
        <dbReference type="EMBL" id="KAK0723764.1"/>
    </source>
</evidence>
<organism evidence="1 2">
    <name type="scientific">Apiosordaria backusii</name>
    <dbReference type="NCBI Taxonomy" id="314023"/>
    <lineage>
        <taxon>Eukaryota</taxon>
        <taxon>Fungi</taxon>
        <taxon>Dikarya</taxon>
        <taxon>Ascomycota</taxon>
        <taxon>Pezizomycotina</taxon>
        <taxon>Sordariomycetes</taxon>
        <taxon>Sordariomycetidae</taxon>
        <taxon>Sordariales</taxon>
        <taxon>Lasiosphaeriaceae</taxon>
        <taxon>Apiosordaria</taxon>
    </lineage>
</organism>
<gene>
    <name evidence="1" type="ORF">B0T21DRAFT_294453</name>
</gene>
<evidence type="ECO:0000313" key="2">
    <source>
        <dbReference type="Proteomes" id="UP001172159"/>
    </source>
</evidence>
<protein>
    <submittedName>
        <fullName evidence="1">Uncharacterized protein</fullName>
    </submittedName>
</protein>